<dbReference type="VEuPathDB" id="FungiDB:JI435_421190"/>
<dbReference type="EMBL" id="CP069039">
    <property type="protein sequence ID" value="QRD04461.1"/>
    <property type="molecule type" value="Genomic_DNA"/>
</dbReference>
<reference evidence="3" key="1">
    <citation type="journal article" date="2021" name="BMC Genomics">
        <title>Chromosome-level genome assembly and manually-curated proteome of model necrotroph Parastagonospora nodorum Sn15 reveals a genome-wide trove of candidate effector homologs, and redundancy of virulence-related functions within an accessory chromosome.</title>
        <authorList>
            <person name="Bertazzoni S."/>
            <person name="Jones D.A.B."/>
            <person name="Phan H.T."/>
            <person name="Tan K.-C."/>
            <person name="Hane J.K."/>
        </authorList>
    </citation>
    <scope>NUCLEOTIDE SEQUENCE [LARGE SCALE GENOMIC DNA]</scope>
    <source>
        <strain evidence="3">SN15 / ATCC MYA-4574 / FGSC 10173)</strain>
    </source>
</reference>
<dbReference type="Proteomes" id="UP000663193">
    <property type="component" value="Chromosome 17"/>
</dbReference>
<dbReference type="AlphaFoldDB" id="A0A7U2I5T5"/>
<feature type="region of interest" description="Disordered" evidence="1">
    <location>
        <begin position="27"/>
        <end position="60"/>
    </location>
</feature>
<evidence type="ECO:0000256" key="1">
    <source>
        <dbReference type="SAM" id="MobiDB-lite"/>
    </source>
</evidence>
<keyword evidence="3" id="KW-1185">Reference proteome</keyword>
<accession>A0A7U2I5T5</accession>
<evidence type="ECO:0000313" key="2">
    <source>
        <dbReference type="EMBL" id="QRD04461.1"/>
    </source>
</evidence>
<protein>
    <submittedName>
        <fullName evidence="2">Uncharacterized protein</fullName>
    </submittedName>
</protein>
<gene>
    <name evidence="2" type="ORF">JI435_421190</name>
</gene>
<proteinExistence type="predicted"/>
<organism evidence="2 3">
    <name type="scientific">Phaeosphaeria nodorum (strain SN15 / ATCC MYA-4574 / FGSC 10173)</name>
    <name type="common">Glume blotch fungus</name>
    <name type="synonym">Parastagonospora nodorum</name>
    <dbReference type="NCBI Taxonomy" id="321614"/>
    <lineage>
        <taxon>Eukaryota</taxon>
        <taxon>Fungi</taxon>
        <taxon>Dikarya</taxon>
        <taxon>Ascomycota</taxon>
        <taxon>Pezizomycotina</taxon>
        <taxon>Dothideomycetes</taxon>
        <taxon>Pleosporomycetidae</taxon>
        <taxon>Pleosporales</taxon>
        <taxon>Pleosporineae</taxon>
        <taxon>Phaeosphaeriaceae</taxon>
        <taxon>Parastagonospora</taxon>
    </lineage>
</organism>
<name>A0A7U2I5T5_PHANO</name>
<evidence type="ECO:0000313" key="3">
    <source>
        <dbReference type="Proteomes" id="UP000663193"/>
    </source>
</evidence>
<sequence length="121" mass="13122">MRMHSYHATDRSGHALSASVALSRSMHAADGSAPKISDHSSAPEGFAARRKPRLARESSCAVKSPRLGRAVVVRGFVGSWEQVVRWIIRYLIQASRGAAAASHKGFAAIPPQIKFRQTSDK</sequence>